<gene>
    <name evidence="1" type="ORF">UFOPK3519_01535</name>
</gene>
<reference evidence="1" key="1">
    <citation type="submission" date="2020-05" db="EMBL/GenBank/DDBJ databases">
        <authorList>
            <person name="Chiriac C."/>
            <person name="Salcher M."/>
            <person name="Ghai R."/>
            <person name="Kavagutti S V."/>
        </authorList>
    </citation>
    <scope>NUCLEOTIDE SEQUENCE</scope>
</reference>
<evidence type="ECO:0000313" key="1">
    <source>
        <dbReference type="EMBL" id="CAB4912958.1"/>
    </source>
</evidence>
<name>A0A6J7H1P3_9ZZZZ</name>
<proteinExistence type="predicted"/>
<protein>
    <submittedName>
        <fullName evidence="1">Unannotated protein</fullName>
    </submittedName>
</protein>
<dbReference type="EMBL" id="CAFBMG010000151">
    <property type="protein sequence ID" value="CAB4912958.1"/>
    <property type="molecule type" value="Genomic_DNA"/>
</dbReference>
<sequence>MLASTNTHTNGEPAIAEHIKGCNLLGNHRDRVRGKHNQVDKDAHVLGERRCRCIGYQHLLIMESDALAARD</sequence>
<dbReference type="AlphaFoldDB" id="A0A6J7H1P3"/>
<organism evidence="1">
    <name type="scientific">freshwater metagenome</name>
    <dbReference type="NCBI Taxonomy" id="449393"/>
    <lineage>
        <taxon>unclassified sequences</taxon>
        <taxon>metagenomes</taxon>
        <taxon>ecological metagenomes</taxon>
    </lineage>
</organism>
<accession>A0A6J7H1P3</accession>